<dbReference type="PROSITE" id="PS51387">
    <property type="entry name" value="FAD_PCMH"/>
    <property type="match status" value="1"/>
</dbReference>
<dbReference type="SUPFAM" id="SSF56176">
    <property type="entry name" value="FAD-binding/transporter-associated domain-like"/>
    <property type="match status" value="1"/>
</dbReference>
<dbReference type="InterPro" id="IPR050416">
    <property type="entry name" value="FAD-linked_Oxidoreductase"/>
</dbReference>
<comment type="caution">
    <text evidence="7">The sequence shown here is derived from an EMBL/GenBank/DDBJ whole genome shotgun (WGS) entry which is preliminary data.</text>
</comment>
<organism evidence="7 8">
    <name type="scientific">Xylaria grammica</name>
    <dbReference type="NCBI Taxonomy" id="363999"/>
    <lineage>
        <taxon>Eukaryota</taxon>
        <taxon>Fungi</taxon>
        <taxon>Dikarya</taxon>
        <taxon>Ascomycota</taxon>
        <taxon>Pezizomycotina</taxon>
        <taxon>Sordariomycetes</taxon>
        <taxon>Xylariomycetidae</taxon>
        <taxon>Xylariales</taxon>
        <taxon>Xylariaceae</taxon>
        <taxon>Xylaria</taxon>
    </lineage>
</organism>
<dbReference type="Gene3D" id="3.30.465.10">
    <property type="match status" value="1"/>
</dbReference>
<dbReference type="Proteomes" id="UP000286045">
    <property type="component" value="Unassembled WGS sequence"/>
</dbReference>
<dbReference type="Pfam" id="PF08031">
    <property type="entry name" value="BBE"/>
    <property type="match status" value="1"/>
</dbReference>
<dbReference type="InterPro" id="IPR016166">
    <property type="entry name" value="FAD-bd_PCMH"/>
</dbReference>
<evidence type="ECO:0000256" key="5">
    <source>
        <dbReference type="ARBA" id="ARBA00023002"/>
    </source>
</evidence>
<gene>
    <name evidence="7" type="ORF">EKO27_g10068</name>
</gene>
<dbReference type="EMBL" id="RYZI01000486">
    <property type="protein sequence ID" value="RWA05033.1"/>
    <property type="molecule type" value="Genomic_DNA"/>
</dbReference>
<keyword evidence="8" id="KW-1185">Reference proteome</keyword>
<dbReference type="Gene3D" id="3.40.462.20">
    <property type="match status" value="1"/>
</dbReference>
<dbReference type="AlphaFoldDB" id="A0A439CSB2"/>
<dbReference type="InterPro" id="IPR012951">
    <property type="entry name" value="BBE"/>
</dbReference>
<dbReference type="InterPro" id="IPR006094">
    <property type="entry name" value="Oxid_FAD_bind_N"/>
</dbReference>
<dbReference type="STRING" id="363999.A0A439CSB2"/>
<dbReference type="InterPro" id="IPR036318">
    <property type="entry name" value="FAD-bd_PCMH-like_sf"/>
</dbReference>
<dbReference type="GO" id="GO:0071949">
    <property type="term" value="F:FAD binding"/>
    <property type="evidence" value="ECO:0007669"/>
    <property type="project" value="InterPro"/>
</dbReference>
<feature type="domain" description="FAD-binding PCMH-type" evidence="6">
    <location>
        <begin position="81"/>
        <end position="264"/>
    </location>
</feature>
<accession>A0A439CSB2</accession>
<dbReference type="InterPro" id="IPR016169">
    <property type="entry name" value="FAD-bd_PCMH_sub2"/>
</dbReference>
<evidence type="ECO:0000256" key="3">
    <source>
        <dbReference type="ARBA" id="ARBA00022630"/>
    </source>
</evidence>
<dbReference type="GO" id="GO:0016491">
    <property type="term" value="F:oxidoreductase activity"/>
    <property type="evidence" value="ECO:0007669"/>
    <property type="project" value="UniProtKB-KW"/>
</dbReference>
<sequence>MPEDPCWPSRTEWDRLNSTVQGHLIETIPLASTCHVPDYEEANCQYLKESWPVSSPSTVLAPLTQNQSCDPFTPPESPCRLGNIPAYVVNASSADHVAAALTFVRLHNIRLVVKSTGHDLLGKSGGAGSLSIWMHSFQNINFTRQYSGANTYQDYHGPAARIEPGLVTYQIYEAAQQAGLRVLGGTCNTVAIGGGYTPGGGHSLLSSKYGLAADNVLEWDVVTASGRRITATPYDNADLYWALSGGGGGVFAVVLGVTVKAFPDGIVSAAGLTFNVTSSPSPSAFWSAIEVFHRSMPEWLAHNAVAGYVIAEGVFSLQPLTLPDQYTDALQSLITPFLSKLGAIGIPYSLNITTFPSFLDLYATYYGPLPYGLYTDTQVQTSRLLPRSIIESESEIKSLIDTQKYISDLRNGTISIVGTGLSLPNKPSAASSNSVLPAWRDTSIHQMIYTSWDWDATWASNLEKQETMINDVYPALTKIAPNSGTYMNEGNPAQGDWKEAFYGDNYWRLRTIKQHWDPDSLFYTHTGVGSDEWKTDANGRLCHA</sequence>
<dbReference type="PANTHER" id="PTHR42973:SF39">
    <property type="entry name" value="FAD-BINDING PCMH-TYPE DOMAIN-CONTAINING PROTEIN"/>
    <property type="match status" value="1"/>
</dbReference>
<comment type="similarity">
    <text evidence="2">Belongs to the oxygen-dependent FAD-linked oxidoreductase family.</text>
</comment>
<evidence type="ECO:0000313" key="8">
    <source>
        <dbReference type="Proteomes" id="UP000286045"/>
    </source>
</evidence>
<protein>
    <recommendedName>
        <fullName evidence="6">FAD-binding PCMH-type domain-containing protein</fullName>
    </recommendedName>
</protein>
<evidence type="ECO:0000256" key="4">
    <source>
        <dbReference type="ARBA" id="ARBA00022827"/>
    </source>
</evidence>
<evidence type="ECO:0000256" key="1">
    <source>
        <dbReference type="ARBA" id="ARBA00001974"/>
    </source>
</evidence>
<dbReference type="Pfam" id="PF01565">
    <property type="entry name" value="FAD_binding_4"/>
    <property type="match status" value="1"/>
</dbReference>
<reference evidence="7 8" key="1">
    <citation type="submission" date="2018-12" db="EMBL/GenBank/DDBJ databases">
        <title>Draft genome sequence of Xylaria grammica IHI A82.</title>
        <authorList>
            <person name="Buettner E."/>
            <person name="Kellner H."/>
        </authorList>
    </citation>
    <scope>NUCLEOTIDE SEQUENCE [LARGE SCALE GENOMIC DNA]</scope>
    <source>
        <strain evidence="7 8">IHI A82</strain>
    </source>
</reference>
<keyword evidence="5" id="KW-0560">Oxidoreductase</keyword>
<keyword evidence="3" id="KW-0285">Flavoprotein</keyword>
<evidence type="ECO:0000313" key="7">
    <source>
        <dbReference type="EMBL" id="RWA05033.1"/>
    </source>
</evidence>
<evidence type="ECO:0000259" key="6">
    <source>
        <dbReference type="PROSITE" id="PS51387"/>
    </source>
</evidence>
<evidence type="ECO:0000256" key="2">
    <source>
        <dbReference type="ARBA" id="ARBA00005466"/>
    </source>
</evidence>
<keyword evidence="4" id="KW-0274">FAD</keyword>
<name>A0A439CSB2_9PEZI</name>
<proteinExistence type="inferred from homology"/>
<comment type="cofactor">
    <cofactor evidence="1">
        <name>FAD</name>
        <dbReference type="ChEBI" id="CHEBI:57692"/>
    </cofactor>
</comment>
<dbReference type="PANTHER" id="PTHR42973">
    <property type="entry name" value="BINDING OXIDOREDUCTASE, PUTATIVE (AFU_ORTHOLOGUE AFUA_1G17690)-RELATED"/>
    <property type="match status" value="1"/>
</dbReference>